<protein>
    <submittedName>
        <fullName evidence="3">Uncharacterized protein</fullName>
    </submittedName>
</protein>
<organism evidence="3">
    <name type="scientific">Melanopsichium pennsylvanicum 4</name>
    <dbReference type="NCBI Taxonomy" id="1398559"/>
    <lineage>
        <taxon>Eukaryota</taxon>
        <taxon>Fungi</taxon>
        <taxon>Dikarya</taxon>
        <taxon>Basidiomycota</taxon>
        <taxon>Ustilaginomycotina</taxon>
        <taxon>Ustilaginomycetes</taxon>
        <taxon>Ustilaginales</taxon>
        <taxon>Ustilaginaceae</taxon>
        <taxon>Melanopsichium</taxon>
    </lineage>
</organism>
<feature type="compositionally biased region" description="Polar residues" evidence="2">
    <location>
        <begin position="457"/>
        <end position="470"/>
    </location>
</feature>
<feature type="region of interest" description="Disordered" evidence="2">
    <location>
        <begin position="457"/>
        <end position="486"/>
    </location>
</feature>
<feature type="region of interest" description="Disordered" evidence="2">
    <location>
        <begin position="341"/>
        <end position="360"/>
    </location>
</feature>
<reference evidence="3" key="1">
    <citation type="journal article" date="2014" name="Genome Biol. Evol.">
        <title>Gene Loss Rather Than Gene Gain Is Associated with a Host Jump from Monocots to Dicots in the Smut Fungus Melanopsichium pennsylvanicum.</title>
        <authorList>
            <person name="Sharma R."/>
            <person name="Mishra B."/>
            <person name="Runge F."/>
            <person name="Thines M."/>
        </authorList>
    </citation>
    <scope>NUCLEOTIDE SEQUENCE</scope>
    <source>
        <strain evidence="3">4</strain>
    </source>
</reference>
<feature type="compositionally biased region" description="Polar residues" evidence="2">
    <location>
        <begin position="83"/>
        <end position="93"/>
    </location>
</feature>
<dbReference type="EMBL" id="HG529626">
    <property type="protein sequence ID" value="CDI54723.1"/>
    <property type="molecule type" value="Genomic_DNA"/>
</dbReference>
<evidence type="ECO:0000256" key="2">
    <source>
        <dbReference type="SAM" id="MobiDB-lite"/>
    </source>
</evidence>
<feature type="region of interest" description="Disordered" evidence="2">
    <location>
        <begin position="71"/>
        <end position="93"/>
    </location>
</feature>
<dbReference type="AlphaFoldDB" id="A0A077R6T0"/>
<name>A0A077R6T0_9BASI</name>
<feature type="coiled-coil region" evidence="1">
    <location>
        <begin position="185"/>
        <end position="228"/>
    </location>
</feature>
<evidence type="ECO:0000313" key="3">
    <source>
        <dbReference type="EMBL" id="CDI54723.1"/>
    </source>
</evidence>
<keyword evidence="1" id="KW-0175">Coiled coil</keyword>
<evidence type="ECO:0000256" key="1">
    <source>
        <dbReference type="SAM" id="Coils"/>
    </source>
</evidence>
<feature type="compositionally biased region" description="Low complexity" evidence="2">
    <location>
        <begin position="345"/>
        <end position="360"/>
    </location>
</feature>
<accession>A0A077R6T0</accession>
<proteinExistence type="predicted"/>
<sequence length="515" mass="56848">MQSPSWTSDDNISELTYDSSATAISPRYISFEQSTKGLHHQASEPCLSFAVNNNQYLLNARDQRQLLLPQQLQESSSRKVSDSALSAHNRQSSTLTSIASDHLQAFPMPIPRHNNGKMATLSKQHLDPEMEFLDSPRQREKLEAAWEDASCIDGASPRIGYSDYSTGLSKGLDENKERVEDRFEVDALRRQVEQLQMALQLQSKQRELEHQQMALAEQVQQAQQAQQARLKTQPSQVQQLRSSSYQAQEWSSPLPASLQGGVMPMNLNPALLRASLLDPAQSAAASMLVGVQSEEHYPAGSVSRSKNVCQEMHIHPTKFVQQPASYAERPHTSISTFIDRHHQSELSQSSSPSLSASQTLVEDKKIDDLNRKVEALELMIGAMTNASFAHSSHDRGIRPSIADSNILHSPTWPFMHNPTRPVTASSASVITSSTNSITTPTTKKGNKLANMLGLNKNASSSSQDVTSAISDTKEESRVSWSRKRTEKVAVPKAKVSRGAGRGRMVIKETATIKKS</sequence>